<dbReference type="AlphaFoldDB" id="A0A1W5D4M1"/>
<evidence type="ECO:0000313" key="3">
    <source>
        <dbReference type="Proteomes" id="UP000192927"/>
    </source>
</evidence>
<protein>
    <submittedName>
        <fullName evidence="2">Uncharacterized protein</fullName>
    </submittedName>
</protein>
<dbReference type="Proteomes" id="UP000192927">
    <property type="component" value="Unassembled WGS sequence"/>
</dbReference>
<dbReference type="EMBL" id="FWEW01002174">
    <property type="protein sequence ID" value="SLM38067.1"/>
    <property type="molecule type" value="Genomic_DNA"/>
</dbReference>
<evidence type="ECO:0000313" key="2">
    <source>
        <dbReference type="EMBL" id="SLM38067.1"/>
    </source>
</evidence>
<keyword evidence="3" id="KW-1185">Reference proteome</keyword>
<feature type="region of interest" description="Disordered" evidence="1">
    <location>
        <begin position="371"/>
        <end position="418"/>
    </location>
</feature>
<accession>A0A1W5D4M1</accession>
<feature type="compositionally biased region" description="Low complexity" evidence="1">
    <location>
        <begin position="92"/>
        <end position="110"/>
    </location>
</feature>
<proteinExistence type="predicted"/>
<feature type="region of interest" description="Disordered" evidence="1">
    <location>
        <begin position="79"/>
        <end position="119"/>
    </location>
</feature>
<sequence>MARPSTSTSPKLGRATLRESIDAGFGKEHGHKEKDWKKVQHGLNNLLCDNINRIDDRMDFMSQDMKELCEGMQTLLQRSEKAVSPPVSQPVSHRPASRHSTSSHRSVTPPMQAAGLSTGEARLVQPTSTAAVEPRWKAEDIGFFDPYLDASYGAGDLVSVGKDTYYRDVHLFAAQVANIARTKGSTLVAANLHTCLHGTALQWYAALDSLQQIGLTVSFDAWISSLTEHFKITEFQAMQSLLAKSYTIDDVKAGRNPMEYIQSLVRDGKSAGLPTQQQLLLAWGQLDPALMRDIPRPTLRTTVTEFINLLNEKRDVWICYYNRPFPNYQNRQGFPKAPNGWQTYQKSAPGTPPNYPGFQRAIEPAYRANNASNNTSNQVVSNSLNNPNQNPQYESKPRSYHANTAAAAELEDEDESYEDTYQVNVQFNSSAHS</sequence>
<reference evidence="3" key="1">
    <citation type="submission" date="2017-03" db="EMBL/GenBank/DDBJ databases">
        <authorList>
            <person name="Sharma R."/>
            <person name="Thines M."/>
        </authorList>
    </citation>
    <scope>NUCLEOTIDE SEQUENCE [LARGE SCALE GENOMIC DNA]</scope>
</reference>
<name>A0A1W5D4M1_9LECA</name>
<feature type="region of interest" description="Disordered" evidence="1">
    <location>
        <begin position="1"/>
        <end position="33"/>
    </location>
</feature>
<feature type="compositionally biased region" description="Basic and acidic residues" evidence="1">
    <location>
        <begin position="16"/>
        <end position="33"/>
    </location>
</feature>
<organism evidence="2 3">
    <name type="scientific">Lasallia pustulata</name>
    <dbReference type="NCBI Taxonomy" id="136370"/>
    <lineage>
        <taxon>Eukaryota</taxon>
        <taxon>Fungi</taxon>
        <taxon>Dikarya</taxon>
        <taxon>Ascomycota</taxon>
        <taxon>Pezizomycotina</taxon>
        <taxon>Lecanoromycetes</taxon>
        <taxon>OSLEUM clade</taxon>
        <taxon>Umbilicariomycetidae</taxon>
        <taxon>Umbilicariales</taxon>
        <taxon>Umbilicariaceae</taxon>
        <taxon>Lasallia</taxon>
    </lineage>
</organism>
<feature type="compositionally biased region" description="Acidic residues" evidence="1">
    <location>
        <begin position="409"/>
        <end position="418"/>
    </location>
</feature>
<evidence type="ECO:0000256" key="1">
    <source>
        <dbReference type="SAM" id="MobiDB-lite"/>
    </source>
</evidence>
<feature type="compositionally biased region" description="Polar residues" evidence="1">
    <location>
        <begin position="1"/>
        <end position="10"/>
    </location>
</feature>
<feature type="compositionally biased region" description="Low complexity" evidence="1">
    <location>
        <begin position="371"/>
        <end position="391"/>
    </location>
</feature>